<feature type="compositionally biased region" description="Low complexity" evidence="1">
    <location>
        <begin position="1"/>
        <end position="38"/>
    </location>
</feature>
<organism evidence="2 3">
    <name type="scientific">Pleurotus eryngii</name>
    <name type="common">Boletus of the steppes</name>
    <dbReference type="NCBI Taxonomy" id="5323"/>
    <lineage>
        <taxon>Eukaryota</taxon>
        <taxon>Fungi</taxon>
        <taxon>Dikarya</taxon>
        <taxon>Basidiomycota</taxon>
        <taxon>Agaricomycotina</taxon>
        <taxon>Agaricomycetes</taxon>
        <taxon>Agaricomycetidae</taxon>
        <taxon>Agaricales</taxon>
        <taxon>Pleurotineae</taxon>
        <taxon>Pleurotaceae</taxon>
        <taxon>Pleurotus</taxon>
    </lineage>
</organism>
<dbReference type="AlphaFoldDB" id="A0A9P5ZJB1"/>
<protein>
    <submittedName>
        <fullName evidence="2">Uncharacterized protein</fullName>
    </submittedName>
</protein>
<feature type="region of interest" description="Disordered" evidence="1">
    <location>
        <begin position="174"/>
        <end position="252"/>
    </location>
</feature>
<feature type="compositionally biased region" description="Polar residues" evidence="1">
    <location>
        <begin position="186"/>
        <end position="208"/>
    </location>
</feature>
<reference evidence="2" key="1">
    <citation type="submission" date="2020-11" db="EMBL/GenBank/DDBJ databases">
        <authorList>
            <consortium name="DOE Joint Genome Institute"/>
            <person name="Ahrendt S."/>
            <person name="Riley R."/>
            <person name="Andreopoulos W."/>
            <person name="Labutti K."/>
            <person name="Pangilinan J."/>
            <person name="Ruiz-Duenas F.J."/>
            <person name="Barrasa J.M."/>
            <person name="Sanchez-Garcia M."/>
            <person name="Camarero S."/>
            <person name="Miyauchi S."/>
            <person name="Serrano A."/>
            <person name="Linde D."/>
            <person name="Babiker R."/>
            <person name="Drula E."/>
            <person name="Ayuso-Fernandez I."/>
            <person name="Pacheco R."/>
            <person name="Padilla G."/>
            <person name="Ferreira P."/>
            <person name="Barriuso J."/>
            <person name="Kellner H."/>
            <person name="Castanera R."/>
            <person name="Alfaro M."/>
            <person name="Ramirez L."/>
            <person name="Pisabarro A.G."/>
            <person name="Kuo A."/>
            <person name="Tritt A."/>
            <person name="Lipzen A."/>
            <person name="He G."/>
            <person name="Yan M."/>
            <person name="Ng V."/>
            <person name="Cullen D."/>
            <person name="Martin F."/>
            <person name="Rosso M.-N."/>
            <person name="Henrissat B."/>
            <person name="Hibbett D."/>
            <person name="Martinez A.T."/>
            <person name="Grigoriev I.V."/>
        </authorList>
    </citation>
    <scope>NUCLEOTIDE SEQUENCE</scope>
    <source>
        <strain evidence="2">ATCC 90797</strain>
    </source>
</reference>
<gene>
    <name evidence="2" type="ORF">BDN71DRAFT_430287</name>
</gene>
<dbReference type="EMBL" id="MU154709">
    <property type="protein sequence ID" value="KAF9488546.1"/>
    <property type="molecule type" value="Genomic_DNA"/>
</dbReference>
<evidence type="ECO:0000313" key="3">
    <source>
        <dbReference type="Proteomes" id="UP000807025"/>
    </source>
</evidence>
<evidence type="ECO:0000313" key="2">
    <source>
        <dbReference type="EMBL" id="KAF9488546.1"/>
    </source>
</evidence>
<name>A0A9P5ZJB1_PLEER</name>
<keyword evidence="3" id="KW-1185">Reference proteome</keyword>
<sequence length="379" mass="38535">MSRSPSAASMRSTGSMGSMRSVGSIGMGRVHSMGSMGSIGKGGKRHPLSRSYSSPNDGILLERDEHEHGGGNAGYDEFGYPTEGKSYNEYGNEGEYGQDWDDGDLNGDTEVFQSFDYPRRSGESASRITASMSLGAKTRTGSGSGTVNGSKVGAMRMSSSLSGKGKGGLGFVNRDKGLPPLPPLSRQASSASIKSTTTPVPTNHTHATASVGGNRIPRPLQLPRHSSMRSGNGNGGVGGGDRSPVPVPSVPSSSPAVLASYSAFSFSSSICYSAEHIAVGILGQRSNALGRSFGSGVSVASGHNGTSTGNVGLSASMSMSSVTLSTPASGESAIGKPKPRTGTGMVYRSSVTSRMRVPSAPMLGRAVGIGGAGQKTAVL</sequence>
<feature type="region of interest" description="Disordered" evidence="1">
    <location>
        <begin position="1"/>
        <end position="56"/>
    </location>
</feature>
<feature type="region of interest" description="Disordered" evidence="1">
    <location>
        <begin position="324"/>
        <end position="344"/>
    </location>
</feature>
<evidence type="ECO:0000256" key="1">
    <source>
        <dbReference type="SAM" id="MobiDB-lite"/>
    </source>
</evidence>
<dbReference type="OrthoDB" id="3064136at2759"/>
<dbReference type="Proteomes" id="UP000807025">
    <property type="component" value="Unassembled WGS sequence"/>
</dbReference>
<proteinExistence type="predicted"/>
<comment type="caution">
    <text evidence="2">The sequence shown here is derived from an EMBL/GenBank/DDBJ whole genome shotgun (WGS) entry which is preliminary data.</text>
</comment>
<feature type="compositionally biased region" description="Gly residues" evidence="1">
    <location>
        <begin position="232"/>
        <end position="241"/>
    </location>
</feature>
<accession>A0A9P5ZJB1</accession>